<comment type="catalytic activity">
    <reaction evidence="8">
        <text>L-seryl-[protein] + ATP = O-phospho-L-seryl-[protein] + ADP + H(+)</text>
        <dbReference type="Rhea" id="RHEA:17989"/>
        <dbReference type="Rhea" id="RHEA-COMP:9863"/>
        <dbReference type="Rhea" id="RHEA-COMP:11604"/>
        <dbReference type="ChEBI" id="CHEBI:15378"/>
        <dbReference type="ChEBI" id="CHEBI:29999"/>
        <dbReference type="ChEBI" id="CHEBI:30616"/>
        <dbReference type="ChEBI" id="CHEBI:83421"/>
        <dbReference type="ChEBI" id="CHEBI:456216"/>
        <dbReference type="EC" id="2.7.11.1"/>
    </reaction>
</comment>
<dbReference type="eggNOG" id="KOG0201">
    <property type="taxonomic scope" value="Eukaryota"/>
</dbReference>
<feature type="domain" description="Protein kinase" evidence="10">
    <location>
        <begin position="462"/>
        <end position="630"/>
    </location>
</feature>
<dbReference type="InterPro" id="IPR000719">
    <property type="entry name" value="Prot_kinase_dom"/>
</dbReference>
<protein>
    <recommendedName>
        <fullName evidence="10">Protein kinase domain-containing protein</fullName>
    </recommendedName>
</protein>
<keyword evidence="2" id="KW-0723">Serine/threonine-protein kinase</keyword>
<dbReference type="PANTHER" id="PTHR48012">
    <property type="entry name" value="STERILE20-LIKE KINASE, ISOFORM B-RELATED"/>
    <property type="match status" value="1"/>
</dbReference>
<comment type="catalytic activity">
    <reaction evidence="7">
        <text>L-threonyl-[protein] + ATP = O-phospho-L-threonyl-[protein] + ADP + H(+)</text>
        <dbReference type="Rhea" id="RHEA:46608"/>
        <dbReference type="Rhea" id="RHEA-COMP:11060"/>
        <dbReference type="Rhea" id="RHEA-COMP:11605"/>
        <dbReference type="ChEBI" id="CHEBI:15378"/>
        <dbReference type="ChEBI" id="CHEBI:30013"/>
        <dbReference type="ChEBI" id="CHEBI:30616"/>
        <dbReference type="ChEBI" id="CHEBI:61977"/>
        <dbReference type="ChEBI" id="CHEBI:456216"/>
        <dbReference type="EC" id="2.7.11.1"/>
    </reaction>
</comment>
<name>C4JJM0_UNCRE</name>
<keyword evidence="4" id="KW-0547">Nucleotide-binding</keyword>
<dbReference type="AlphaFoldDB" id="C4JJM0"/>
<dbReference type="Proteomes" id="UP000002058">
    <property type="component" value="Unassembled WGS sequence"/>
</dbReference>
<dbReference type="Pfam" id="PF00069">
    <property type="entry name" value="Pkinase"/>
    <property type="match status" value="1"/>
</dbReference>
<feature type="region of interest" description="Disordered" evidence="9">
    <location>
        <begin position="148"/>
        <end position="263"/>
    </location>
</feature>
<feature type="region of interest" description="Disordered" evidence="9">
    <location>
        <begin position="1"/>
        <end position="85"/>
    </location>
</feature>
<organism evidence="11 12">
    <name type="scientific">Uncinocarpus reesii (strain UAMH 1704)</name>
    <dbReference type="NCBI Taxonomy" id="336963"/>
    <lineage>
        <taxon>Eukaryota</taxon>
        <taxon>Fungi</taxon>
        <taxon>Dikarya</taxon>
        <taxon>Ascomycota</taxon>
        <taxon>Pezizomycotina</taxon>
        <taxon>Eurotiomycetes</taxon>
        <taxon>Eurotiomycetidae</taxon>
        <taxon>Onygenales</taxon>
        <taxon>Onygenaceae</taxon>
        <taxon>Uncinocarpus</taxon>
    </lineage>
</organism>
<dbReference type="RefSeq" id="XP_002542311.1">
    <property type="nucleotide sequence ID" value="XM_002542265.1"/>
</dbReference>
<dbReference type="GeneID" id="8438464"/>
<dbReference type="Gene3D" id="1.10.510.10">
    <property type="entry name" value="Transferase(Phosphotransferase) domain 1"/>
    <property type="match status" value="1"/>
</dbReference>
<evidence type="ECO:0000256" key="6">
    <source>
        <dbReference type="ARBA" id="ARBA00022840"/>
    </source>
</evidence>
<evidence type="ECO:0000313" key="11">
    <source>
        <dbReference type="EMBL" id="EEP76978.1"/>
    </source>
</evidence>
<dbReference type="HOGENOM" id="CLU_434260_0_0_1"/>
<dbReference type="GO" id="GO:0004674">
    <property type="term" value="F:protein serine/threonine kinase activity"/>
    <property type="evidence" value="ECO:0007669"/>
    <property type="project" value="UniProtKB-KW"/>
</dbReference>
<keyword evidence="12" id="KW-1185">Reference proteome</keyword>
<dbReference type="SMART" id="SM00220">
    <property type="entry name" value="S_TKc"/>
    <property type="match status" value="1"/>
</dbReference>
<dbReference type="InParanoid" id="C4JJM0"/>
<dbReference type="EMBL" id="CH476615">
    <property type="protein sequence ID" value="EEP76978.1"/>
    <property type="molecule type" value="Genomic_DNA"/>
</dbReference>
<gene>
    <name evidence="11" type="ORF">UREG_01827</name>
</gene>
<evidence type="ECO:0000256" key="1">
    <source>
        <dbReference type="ARBA" id="ARBA00008874"/>
    </source>
</evidence>
<keyword evidence="5" id="KW-0418">Kinase</keyword>
<evidence type="ECO:0000256" key="4">
    <source>
        <dbReference type="ARBA" id="ARBA00022741"/>
    </source>
</evidence>
<reference evidence="12" key="1">
    <citation type="journal article" date="2009" name="Genome Res.">
        <title>Comparative genomic analyses of the human fungal pathogens Coccidioides and their relatives.</title>
        <authorList>
            <person name="Sharpton T.J."/>
            <person name="Stajich J.E."/>
            <person name="Rounsley S.D."/>
            <person name="Gardner M.J."/>
            <person name="Wortman J.R."/>
            <person name="Jordar V.S."/>
            <person name="Maiti R."/>
            <person name="Kodira C.D."/>
            <person name="Neafsey D.E."/>
            <person name="Zeng Q."/>
            <person name="Hung C.-Y."/>
            <person name="McMahan C."/>
            <person name="Muszewska A."/>
            <person name="Grynberg M."/>
            <person name="Mandel M.A."/>
            <person name="Kellner E.M."/>
            <person name="Barker B.M."/>
            <person name="Galgiani J.N."/>
            <person name="Orbach M.J."/>
            <person name="Kirkland T.N."/>
            <person name="Cole G.T."/>
            <person name="Henn M.R."/>
            <person name="Birren B.W."/>
            <person name="Taylor J.W."/>
        </authorList>
    </citation>
    <scope>NUCLEOTIDE SEQUENCE [LARGE SCALE GENOMIC DNA]</scope>
    <source>
        <strain evidence="12">UAMH 1704</strain>
    </source>
</reference>
<dbReference type="GO" id="GO:0005737">
    <property type="term" value="C:cytoplasm"/>
    <property type="evidence" value="ECO:0007669"/>
    <property type="project" value="TreeGrafter"/>
</dbReference>
<dbReference type="STRING" id="336963.C4JJM0"/>
<evidence type="ECO:0000256" key="3">
    <source>
        <dbReference type="ARBA" id="ARBA00022679"/>
    </source>
</evidence>
<sequence length="630" mass="71241">MDAHHRAFRRNTVSRPQDHSSRRDEPSNYRAVKELPPPHPDYSYEEYNPFSSGSDLEEYSAENTAPQQRHYHCTTRPVQGPNSNLRQAYHDANREQGHIAQDFRFHAQERGLPSTTPEVEPYPQETDAVVDGQRHLLADAELGWSNSLEDITSQFDESGSSSPQGLGQDRNQYTPSLYSDDSEVQSQQINNFARNEQSCENTRYPRSHKTHSNSPSFSYLSRPIPSQEPPELRVGKLRSFNPASSKPRRSTQHSPEFPHPHHFQTLSSRERFDPLNFFPGATDSHGSLELPNRIPVIRRATEPAGELKPGNPQIIIEPSTSNRREVPQPCVAADTDRRESSSPFPTVPYTSTTSLERVPTSLGASRPRKKSIHRFAESFKKLFQSRNSPDSHDNSPKQPRKKSGSSKRRPSLPSRFFRRSPSHSQPPDVGFSSTLESPPVPKMDRSRFLDPSSAMMALTKQKSEAMRLAREQAGAVAEMCRRARTDIPPYTFEELIGKGSRQLSTQKLVAIKVMDIDKLDYKTVRDMKDESIKDFIHETKVLQQVKDAGAKNINMFIEAVSIHSQLWLICEYCPGGSVKTLMRATGDKLEEKFIIPIARELAEGLKAIHDAGIIHRDVKGEQTSVFLFNV</sequence>
<dbReference type="SUPFAM" id="SSF56112">
    <property type="entry name" value="Protein kinase-like (PK-like)"/>
    <property type="match status" value="1"/>
</dbReference>
<comment type="similarity">
    <text evidence="1">Belongs to the protein kinase superfamily. STE Ser/Thr protein kinase family. STE20 subfamily.</text>
</comment>
<evidence type="ECO:0000256" key="8">
    <source>
        <dbReference type="ARBA" id="ARBA00048679"/>
    </source>
</evidence>
<feature type="region of interest" description="Disordered" evidence="9">
    <location>
        <begin position="302"/>
        <end position="371"/>
    </location>
</feature>
<proteinExistence type="inferred from homology"/>
<keyword evidence="3" id="KW-0808">Transferase</keyword>
<feature type="compositionally biased region" description="Polar residues" evidence="9">
    <location>
        <begin position="148"/>
        <end position="201"/>
    </location>
</feature>
<feature type="compositionally biased region" description="Basic and acidic residues" evidence="9">
    <location>
        <begin position="16"/>
        <end position="33"/>
    </location>
</feature>
<dbReference type="VEuPathDB" id="FungiDB:UREG_01827"/>
<evidence type="ECO:0000256" key="7">
    <source>
        <dbReference type="ARBA" id="ARBA00047899"/>
    </source>
</evidence>
<evidence type="ECO:0000256" key="2">
    <source>
        <dbReference type="ARBA" id="ARBA00022527"/>
    </source>
</evidence>
<feature type="compositionally biased region" description="Polar residues" evidence="9">
    <location>
        <begin position="76"/>
        <end position="85"/>
    </location>
</feature>
<dbReference type="PROSITE" id="PS50011">
    <property type="entry name" value="PROTEIN_KINASE_DOM"/>
    <property type="match status" value="1"/>
</dbReference>
<dbReference type="OrthoDB" id="248923at2759"/>
<evidence type="ECO:0000313" key="12">
    <source>
        <dbReference type="Proteomes" id="UP000002058"/>
    </source>
</evidence>
<evidence type="ECO:0000259" key="10">
    <source>
        <dbReference type="PROSITE" id="PS50011"/>
    </source>
</evidence>
<dbReference type="InterPro" id="IPR011009">
    <property type="entry name" value="Kinase-like_dom_sf"/>
</dbReference>
<dbReference type="KEGG" id="ure:UREG_01827"/>
<dbReference type="PANTHER" id="PTHR48012:SF10">
    <property type="entry name" value="FI20177P1"/>
    <property type="match status" value="1"/>
</dbReference>
<feature type="compositionally biased region" description="Polar residues" evidence="9">
    <location>
        <begin position="341"/>
        <end position="355"/>
    </location>
</feature>
<keyword evidence="6" id="KW-0067">ATP-binding</keyword>
<evidence type="ECO:0000256" key="5">
    <source>
        <dbReference type="ARBA" id="ARBA00022777"/>
    </source>
</evidence>
<dbReference type="GO" id="GO:0005524">
    <property type="term" value="F:ATP binding"/>
    <property type="evidence" value="ECO:0007669"/>
    <property type="project" value="UniProtKB-KW"/>
</dbReference>
<dbReference type="InterPro" id="IPR050629">
    <property type="entry name" value="STE20/SPS1-PAK"/>
</dbReference>
<accession>C4JJM0</accession>
<feature type="compositionally biased region" description="Basic residues" evidence="9">
    <location>
        <begin position="398"/>
        <end position="421"/>
    </location>
</feature>
<evidence type="ECO:0000256" key="9">
    <source>
        <dbReference type="SAM" id="MobiDB-lite"/>
    </source>
</evidence>
<feature type="region of interest" description="Disordered" evidence="9">
    <location>
        <begin position="383"/>
        <end position="451"/>
    </location>
</feature>